<reference evidence="1" key="1">
    <citation type="submission" date="2018-05" db="EMBL/GenBank/DDBJ databases">
        <authorList>
            <person name="Lanie J.A."/>
            <person name="Ng W.-L."/>
            <person name="Kazmierczak K.M."/>
            <person name="Andrzejewski T.M."/>
            <person name="Davidsen T.M."/>
            <person name="Wayne K.J."/>
            <person name="Tettelin H."/>
            <person name="Glass J.I."/>
            <person name="Rusch D."/>
            <person name="Podicherti R."/>
            <person name="Tsui H.-C.T."/>
            <person name="Winkler M.E."/>
        </authorList>
    </citation>
    <scope>NUCLEOTIDE SEQUENCE</scope>
</reference>
<gene>
    <name evidence="1" type="ORF">METZ01_LOCUS422201</name>
</gene>
<dbReference type="EMBL" id="UINC01167060">
    <property type="protein sequence ID" value="SVD69347.1"/>
    <property type="molecule type" value="Genomic_DNA"/>
</dbReference>
<protein>
    <submittedName>
        <fullName evidence="1">Uncharacterized protein</fullName>
    </submittedName>
</protein>
<dbReference type="AlphaFoldDB" id="A0A382XDW6"/>
<evidence type="ECO:0000313" key="1">
    <source>
        <dbReference type="EMBL" id="SVD69347.1"/>
    </source>
</evidence>
<proteinExistence type="predicted"/>
<accession>A0A382XDW6</accession>
<sequence length="29" mass="3367">MQILKNKLAGTEVIKNGFPSFIYNLHWGF</sequence>
<organism evidence="1">
    <name type="scientific">marine metagenome</name>
    <dbReference type="NCBI Taxonomy" id="408172"/>
    <lineage>
        <taxon>unclassified sequences</taxon>
        <taxon>metagenomes</taxon>
        <taxon>ecological metagenomes</taxon>
    </lineage>
</organism>
<feature type="non-terminal residue" evidence="1">
    <location>
        <position position="29"/>
    </location>
</feature>
<name>A0A382XDW6_9ZZZZ</name>